<evidence type="ECO:0000313" key="2">
    <source>
        <dbReference type="EMBL" id="GAA2033312.1"/>
    </source>
</evidence>
<name>A0ABP5FSW1_9MICC</name>
<reference evidence="3" key="1">
    <citation type="journal article" date="2019" name="Int. J. Syst. Evol. Microbiol.">
        <title>The Global Catalogue of Microorganisms (GCM) 10K type strain sequencing project: providing services to taxonomists for standard genome sequencing and annotation.</title>
        <authorList>
            <consortium name="The Broad Institute Genomics Platform"/>
            <consortium name="The Broad Institute Genome Sequencing Center for Infectious Disease"/>
            <person name="Wu L."/>
            <person name="Ma J."/>
        </authorList>
    </citation>
    <scope>NUCLEOTIDE SEQUENCE [LARGE SCALE GENOMIC DNA]</scope>
    <source>
        <strain evidence="3">JCM 13595</strain>
    </source>
</reference>
<dbReference type="EMBL" id="BAAAMN010000018">
    <property type="protein sequence ID" value="GAA2033312.1"/>
    <property type="molecule type" value="Genomic_DNA"/>
</dbReference>
<organism evidence="2 3">
    <name type="scientific">Yaniella flava</name>
    <dbReference type="NCBI Taxonomy" id="287930"/>
    <lineage>
        <taxon>Bacteria</taxon>
        <taxon>Bacillati</taxon>
        <taxon>Actinomycetota</taxon>
        <taxon>Actinomycetes</taxon>
        <taxon>Micrococcales</taxon>
        <taxon>Micrococcaceae</taxon>
        <taxon>Yaniella</taxon>
    </lineage>
</organism>
<protein>
    <submittedName>
        <fullName evidence="2">Uncharacterized protein</fullName>
    </submittedName>
</protein>
<dbReference type="Proteomes" id="UP001501461">
    <property type="component" value="Unassembled WGS sequence"/>
</dbReference>
<keyword evidence="3" id="KW-1185">Reference proteome</keyword>
<evidence type="ECO:0000256" key="1">
    <source>
        <dbReference type="SAM" id="MobiDB-lite"/>
    </source>
</evidence>
<accession>A0ABP5FSW1</accession>
<sequence>MAERKKVNLEVPEEELAEQIISGEGEGDETLAPMETRDSSVSEVDWIEQQQDVPLDDDERED</sequence>
<evidence type="ECO:0000313" key="3">
    <source>
        <dbReference type="Proteomes" id="UP001501461"/>
    </source>
</evidence>
<comment type="caution">
    <text evidence="2">The sequence shown here is derived from an EMBL/GenBank/DDBJ whole genome shotgun (WGS) entry which is preliminary data.</text>
</comment>
<proteinExistence type="predicted"/>
<feature type="region of interest" description="Disordered" evidence="1">
    <location>
        <begin position="19"/>
        <end position="62"/>
    </location>
</feature>
<gene>
    <name evidence="2" type="ORF">GCM10009720_12230</name>
</gene>